<feature type="transmembrane region" description="Helical" evidence="1">
    <location>
        <begin position="97"/>
        <end position="114"/>
    </location>
</feature>
<evidence type="ECO:0000313" key="4">
    <source>
        <dbReference type="Proteomes" id="UP001476798"/>
    </source>
</evidence>
<dbReference type="Pfam" id="PF02214">
    <property type="entry name" value="BTB_2"/>
    <property type="match status" value="1"/>
</dbReference>
<keyword evidence="1" id="KW-0472">Membrane</keyword>
<dbReference type="Proteomes" id="UP001476798">
    <property type="component" value="Unassembled WGS sequence"/>
</dbReference>
<dbReference type="Gene3D" id="3.30.710.10">
    <property type="entry name" value="Potassium Channel Kv1.1, Chain A"/>
    <property type="match status" value="1"/>
</dbReference>
<dbReference type="PANTHER" id="PTHR14499:SF122">
    <property type="entry name" value="BTB_POZ DOMAIN-CONTAINING PROTEIN KCTD7"/>
    <property type="match status" value="1"/>
</dbReference>
<organism evidence="3 4">
    <name type="scientific">Goodea atripinnis</name>
    <dbReference type="NCBI Taxonomy" id="208336"/>
    <lineage>
        <taxon>Eukaryota</taxon>
        <taxon>Metazoa</taxon>
        <taxon>Chordata</taxon>
        <taxon>Craniata</taxon>
        <taxon>Vertebrata</taxon>
        <taxon>Euteleostomi</taxon>
        <taxon>Actinopterygii</taxon>
        <taxon>Neopterygii</taxon>
        <taxon>Teleostei</taxon>
        <taxon>Neoteleostei</taxon>
        <taxon>Acanthomorphata</taxon>
        <taxon>Ovalentaria</taxon>
        <taxon>Atherinomorphae</taxon>
        <taxon>Cyprinodontiformes</taxon>
        <taxon>Goodeidae</taxon>
        <taxon>Goodea</taxon>
    </lineage>
</organism>
<name>A0ABV0N7V3_9TELE</name>
<dbReference type="PANTHER" id="PTHR14499">
    <property type="entry name" value="POTASSIUM CHANNEL TETRAMERIZATION DOMAIN-CONTAINING"/>
    <property type="match status" value="1"/>
</dbReference>
<gene>
    <name evidence="3" type="ORF">GOODEAATRI_004685</name>
</gene>
<dbReference type="InterPro" id="IPR011333">
    <property type="entry name" value="SKP1/BTB/POZ_sf"/>
</dbReference>
<keyword evidence="1" id="KW-1133">Transmembrane helix</keyword>
<dbReference type="InterPro" id="IPR003131">
    <property type="entry name" value="T1-type_BTB"/>
</dbReference>
<dbReference type="SUPFAM" id="SSF54695">
    <property type="entry name" value="POZ domain"/>
    <property type="match status" value="1"/>
</dbReference>
<protein>
    <recommendedName>
        <fullName evidence="2">Potassium channel tetramerisation-type BTB domain-containing protein</fullName>
    </recommendedName>
</protein>
<feature type="domain" description="Potassium channel tetramerisation-type BTB" evidence="2">
    <location>
        <begin position="121"/>
        <end position="173"/>
    </location>
</feature>
<evidence type="ECO:0000256" key="1">
    <source>
        <dbReference type="SAM" id="Phobius"/>
    </source>
</evidence>
<accession>A0ABV0N7V3</accession>
<feature type="transmembrane region" description="Helical" evidence="1">
    <location>
        <begin position="20"/>
        <end position="40"/>
    </location>
</feature>
<dbReference type="EMBL" id="JAHRIO010030186">
    <property type="protein sequence ID" value="MEQ2167484.1"/>
    <property type="molecule type" value="Genomic_DNA"/>
</dbReference>
<evidence type="ECO:0000313" key="3">
    <source>
        <dbReference type="EMBL" id="MEQ2167484.1"/>
    </source>
</evidence>
<keyword evidence="1" id="KW-0812">Transmembrane</keyword>
<comment type="caution">
    <text evidence="3">The sequence shown here is derived from an EMBL/GenBank/DDBJ whole genome shotgun (WGS) entry which is preliminary data.</text>
</comment>
<reference evidence="3 4" key="1">
    <citation type="submission" date="2021-06" db="EMBL/GenBank/DDBJ databases">
        <authorList>
            <person name="Palmer J.M."/>
        </authorList>
    </citation>
    <scope>NUCLEOTIDE SEQUENCE [LARGE SCALE GENOMIC DNA]</scope>
    <source>
        <strain evidence="3 4">GA_2019</strain>
        <tissue evidence="3">Muscle</tissue>
    </source>
</reference>
<keyword evidence="4" id="KW-1185">Reference proteome</keyword>
<sequence length="179" mass="19962">MAQPSQRANILTNLSHLTPMLLRFPIAGGVISLLSLRLLWKPAAHRHHTGEAVHSGETEDAAQSDGCILGRWGRRQTERCHIKLGPYGGGRRKCNTLYSLILSALFLISFISNFPKFPEVISLNVGGTYFTTRLSTLRRYEDTMLAAMFSGRHYIPRDAEGRFFIDRDGAYFGCAALCS</sequence>
<proteinExistence type="predicted"/>
<evidence type="ECO:0000259" key="2">
    <source>
        <dbReference type="Pfam" id="PF02214"/>
    </source>
</evidence>